<feature type="transmembrane region" description="Helical" evidence="6">
    <location>
        <begin position="214"/>
        <end position="236"/>
    </location>
</feature>
<accession>A0A8J2R9C6</accession>
<feature type="domain" description="G-protein coupled receptors family 1 profile" evidence="7">
    <location>
        <begin position="107"/>
        <end position="432"/>
    </location>
</feature>
<comment type="subcellular location">
    <subcellularLocation>
        <location evidence="1">Membrane</location>
    </subcellularLocation>
</comment>
<dbReference type="Gene3D" id="1.20.1070.10">
    <property type="entry name" value="Rhodopsin 7-helix transmembrane proteins"/>
    <property type="match status" value="1"/>
</dbReference>
<evidence type="ECO:0000256" key="4">
    <source>
        <dbReference type="ARBA" id="ARBA00022989"/>
    </source>
</evidence>
<sequence length="510" mass="57116">MQLLVSPQEAMGVGASWGEQMMAMLNQSTNILNETDWASIEEDFLLMMMNKSKSASAMGTGLSGSSSSGSLPVPKLYCGDGLETFRKSYLIMHGYISLVVCLFGMLANTLNIIVLTRMDQRISPTNAILTGLALADNLVMIEYIPFTMHMYILHGRPVYERFSYPWTVYVLIHAHVTQVFHTISIWLTLLLAVWRYLSVAHPLRSRDWCTLDRALLAILLAYVCSPLVCIPIYLTYTIQETPYQVPSPTNRSSSLMSNVTAHVLLDEQKNHTLYVLGTSELARANDSLLENINFWTYSVVVKLIPCVALTFFSFRLISALVSAKERRQNLKSNNTHSSKKNVLADQEHSVSAVERHTAGPPAPGNGSEKHDRTTRMLLAVLVLFLVTEFPQGILALLSGILGDAFFTNCYRHLGELTDILALINGAINFLLYCVMSRQFRQTFSRIFRPRLLDKWKSVPLTTATNNHREGNSTVNNQNNTLTVRPLPQLLQQQPPQHSIVNLLSPDPCPV</sequence>
<proteinExistence type="inferred from homology"/>
<dbReference type="InterPro" id="IPR053219">
    <property type="entry name" value="GPCR_Dmsr-1"/>
</dbReference>
<reference evidence="8" key="1">
    <citation type="submission" date="2021-11" db="EMBL/GenBank/DDBJ databases">
        <authorList>
            <person name="Schell T."/>
        </authorList>
    </citation>
    <scope>NUCLEOTIDE SEQUENCE</scope>
    <source>
        <strain evidence="8">M5</strain>
    </source>
</reference>
<keyword evidence="9" id="KW-1185">Reference proteome</keyword>
<name>A0A8J2R9C6_9CRUS</name>
<dbReference type="Proteomes" id="UP000789390">
    <property type="component" value="Unassembled WGS sequence"/>
</dbReference>
<protein>
    <recommendedName>
        <fullName evidence="7">G-protein coupled receptors family 1 profile domain-containing protein</fullName>
    </recommendedName>
</protein>
<feature type="transmembrane region" description="Helical" evidence="6">
    <location>
        <begin position="294"/>
        <end position="317"/>
    </location>
</feature>
<dbReference type="AlphaFoldDB" id="A0A8J2R9C6"/>
<evidence type="ECO:0000256" key="1">
    <source>
        <dbReference type="ARBA" id="ARBA00004370"/>
    </source>
</evidence>
<dbReference type="PANTHER" id="PTHR46273:SF4">
    <property type="entry name" value="AT19640P"/>
    <property type="match status" value="1"/>
</dbReference>
<comment type="similarity">
    <text evidence="2">Belongs to the G-protein coupled receptor 1 family.</text>
</comment>
<dbReference type="Pfam" id="PF10324">
    <property type="entry name" value="7TM_GPCR_Srw"/>
    <property type="match status" value="2"/>
</dbReference>
<feature type="transmembrane region" description="Helical" evidence="6">
    <location>
        <begin position="127"/>
        <end position="146"/>
    </location>
</feature>
<feature type="transmembrane region" description="Helical" evidence="6">
    <location>
        <begin position="377"/>
        <end position="399"/>
    </location>
</feature>
<dbReference type="OrthoDB" id="5864054at2759"/>
<feature type="transmembrane region" description="Helical" evidence="6">
    <location>
        <begin position="95"/>
        <end position="115"/>
    </location>
</feature>
<keyword evidence="3 6" id="KW-0812">Transmembrane</keyword>
<feature type="transmembrane region" description="Helical" evidence="6">
    <location>
        <begin position="419"/>
        <end position="435"/>
    </location>
</feature>
<evidence type="ECO:0000256" key="2">
    <source>
        <dbReference type="ARBA" id="ARBA00010663"/>
    </source>
</evidence>
<evidence type="ECO:0000256" key="5">
    <source>
        <dbReference type="ARBA" id="ARBA00023136"/>
    </source>
</evidence>
<dbReference type="InterPro" id="IPR019427">
    <property type="entry name" value="7TM_GPCR_serpentine_rcpt_Srw"/>
</dbReference>
<organism evidence="8 9">
    <name type="scientific">Daphnia galeata</name>
    <dbReference type="NCBI Taxonomy" id="27404"/>
    <lineage>
        <taxon>Eukaryota</taxon>
        <taxon>Metazoa</taxon>
        <taxon>Ecdysozoa</taxon>
        <taxon>Arthropoda</taxon>
        <taxon>Crustacea</taxon>
        <taxon>Branchiopoda</taxon>
        <taxon>Diplostraca</taxon>
        <taxon>Cladocera</taxon>
        <taxon>Anomopoda</taxon>
        <taxon>Daphniidae</taxon>
        <taxon>Daphnia</taxon>
    </lineage>
</organism>
<keyword evidence="4 6" id="KW-1133">Transmembrane helix</keyword>
<evidence type="ECO:0000259" key="7">
    <source>
        <dbReference type="PROSITE" id="PS50262"/>
    </source>
</evidence>
<evidence type="ECO:0000313" key="8">
    <source>
        <dbReference type="EMBL" id="CAH0098026.1"/>
    </source>
</evidence>
<evidence type="ECO:0000256" key="3">
    <source>
        <dbReference type="ARBA" id="ARBA00022692"/>
    </source>
</evidence>
<dbReference type="GO" id="GO:0005886">
    <property type="term" value="C:plasma membrane"/>
    <property type="evidence" value="ECO:0007669"/>
    <property type="project" value="TreeGrafter"/>
</dbReference>
<dbReference type="PANTHER" id="PTHR46273">
    <property type="entry name" value="MYOSUPPRESSIN RECEPTOR 1, ISOFORM B-RELATED"/>
    <property type="match status" value="1"/>
</dbReference>
<gene>
    <name evidence="8" type="ORF">DGAL_LOCUS73</name>
</gene>
<dbReference type="PRINTS" id="PR00237">
    <property type="entry name" value="GPCRRHODOPSN"/>
</dbReference>
<dbReference type="GO" id="GO:0008528">
    <property type="term" value="F:G protein-coupled peptide receptor activity"/>
    <property type="evidence" value="ECO:0007669"/>
    <property type="project" value="InterPro"/>
</dbReference>
<comment type="caution">
    <text evidence="8">The sequence shown here is derived from an EMBL/GenBank/DDBJ whole genome shotgun (WGS) entry which is preliminary data.</text>
</comment>
<keyword evidence="5 6" id="KW-0472">Membrane</keyword>
<dbReference type="InterPro" id="IPR017452">
    <property type="entry name" value="GPCR_Rhodpsn_7TM"/>
</dbReference>
<evidence type="ECO:0000313" key="9">
    <source>
        <dbReference type="Proteomes" id="UP000789390"/>
    </source>
</evidence>
<dbReference type="EMBL" id="CAKKLH010000001">
    <property type="protein sequence ID" value="CAH0098026.1"/>
    <property type="molecule type" value="Genomic_DNA"/>
</dbReference>
<dbReference type="SUPFAM" id="SSF81321">
    <property type="entry name" value="Family A G protein-coupled receptor-like"/>
    <property type="match status" value="1"/>
</dbReference>
<evidence type="ECO:0000256" key="6">
    <source>
        <dbReference type="SAM" id="Phobius"/>
    </source>
</evidence>
<dbReference type="PROSITE" id="PS50262">
    <property type="entry name" value="G_PROTEIN_RECEP_F1_2"/>
    <property type="match status" value="1"/>
</dbReference>
<dbReference type="CDD" id="cd14978">
    <property type="entry name" value="7tmA_FMRFamide_R-like"/>
    <property type="match status" value="1"/>
</dbReference>
<dbReference type="InterPro" id="IPR000276">
    <property type="entry name" value="GPCR_Rhodpsn"/>
</dbReference>
<feature type="transmembrane region" description="Helical" evidence="6">
    <location>
        <begin position="166"/>
        <end position="193"/>
    </location>
</feature>